<proteinExistence type="inferred from homology"/>
<organism evidence="2 3">
    <name type="scientific">Elysia chlorotica</name>
    <name type="common">Eastern emerald elysia</name>
    <name type="synonym">Sea slug</name>
    <dbReference type="NCBI Taxonomy" id="188477"/>
    <lineage>
        <taxon>Eukaryota</taxon>
        <taxon>Metazoa</taxon>
        <taxon>Spiralia</taxon>
        <taxon>Lophotrochozoa</taxon>
        <taxon>Mollusca</taxon>
        <taxon>Gastropoda</taxon>
        <taxon>Heterobranchia</taxon>
        <taxon>Euthyneura</taxon>
        <taxon>Panpulmonata</taxon>
        <taxon>Sacoglossa</taxon>
        <taxon>Placobranchoidea</taxon>
        <taxon>Plakobranchidae</taxon>
        <taxon>Elysia</taxon>
    </lineage>
</organism>
<evidence type="ECO:0000313" key="3">
    <source>
        <dbReference type="Proteomes" id="UP000271974"/>
    </source>
</evidence>
<keyword evidence="3" id="KW-1185">Reference proteome</keyword>
<dbReference type="EMBL" id="RQTK01000879">
    <property type="protein sequence ID" value="RUS73977.1"/>
    <property type="molecule type" value="Genomic_DNA"/>
</dbReference>
<comment type="caution">
    <text evidence="2">The sequence shown here is derived from an EMBL/GenBank/DDBJ whole genome shotgun (WGS) entry which is preliminary data.</text>
</comment>
<dbReference type="Proteomes" id="UP000271974">
    <property type="component" value="Unassembled WGS sequence"/>
</dbReference>
<accession>A0A433SXK0</accession>
<dbReference type="AlphaFoldDB" id="A0A433SXK0"/>
<gene>
    <name evidence="2" type="ORF">EGW08_018265</name>
</gene>
<dbReference type="PANTHER" id="PTHR31366">
    <property type="entry name" value="UPF0739 PROTEIN C1ORF74"/>
    <property type="match status" value="1"/>
</dbReference>
<protein>
    <submittedName>
        <fullName evidence="2">Uncharacterized protein</fullName>
    </submittedName>
</protein>
<evidence type="ECO:0000313" key="2">
    <source>
        <dbReference type="EMBL" id="RUS73977.1"/>
    </source>
</evidence>
<comment type="similarity">
    <text evidence="1">Belongs to the UPF0739 family.</text>
</comment>
<dbReference type="OrthoDB" id="10056365at2759"/>
<name>A0A433SXK0_ELYCH</name>
<sequence length="278" mass="31596">MTSATKWKRITLAIFGKTSQAGWRGAMLDIQCVDRRLKPACLFDRWCVCPESMVSYLRCLHQKGLVSNQLRVLQVGMDVVVYHVLSKDWLRASHSPESTQFLDITSNLIQPSLIIDTAKTAVTRKAFEQWCYWNGPSDPGHEEEIEIAEGVNVPSLFGLLLGYPCIYWYDMSVSDQNNLGGCALQLFQVKGYPRETPLSSHSSKSMSTQTYMDTPHVTLNNENCAIIYSFTVPEILIASTRDRIWSWYQVWERSVSWSDLFTKVEMSEQTTTPAAVCL</sequence>
<dbReference type="PANTHER" id="PTHR31366:SF2">
    <property type="entry name" value="UPF0739 PROTEIN C1ORF74"/>
    <property type="match status" value="1"/>
</dbReference>
<reference evidence="2 3" key="1">
    <citation type="submission" date="2019-01" db="EMBL/GenBank/DDBJ databases">
        <title>A draft genome assembly of the solar-powered sea slug Elysia chlorotica.</title>
        <authorList>
            <person name="Cai H."/>
            <person name="Li Q."/>
            <person name="Fang X."/>
            <person name="Li J."/>
            <person name="Curtis N.E."/>
            <person name="Altenburger A."/>
            <person name="Shibata T."/>
            <person name="Feng M."/>
            <person name="Maeda T."/>
            <person name="Schwartz J.A."/>
            <person name="Shigenobu S."/>
            <person name="Lundholm N."/>
            <person name="Nishiyama T."/>
            <person name="Yang H."/>
            <person name="Hasebe M."/>
            <person name="Li S."/>
            <person name="Pierce S.K."/>
            <person name="Wang J."/>
        </authorList>
    </citation>
    <scope>NUCLEOTIDE SEQUENCE [LARGE SCALE GENOMIC DNA]</scope>
    <source>
        <strain evidence="2">EC2010</strain>
        <tissue evidence="2">Whole organism of an adult</tissue>
    </source>
</reference>
<dbReference type="Pfam" id="PF14953">
    <property type="entry name" value="DUF4504"/>
    <property type="match status" value="1"/>
</dbReference>
<evidence type="ECO:0000256" key="1">
    <source>
        <dbReference type="ARBA" id="ARBA00007065"/>
    </source>
</evidence>
<dbReference type="STRING" id="188477.A0A433SXK0"/>
<dbReference type="InterPro" id="IPR027850">
    <property type="entry name" value="DUF4504"/>
</dbReference>